<evidence type="ECO:0000313" key="3">
    <source>
        <dbReference type="Proteomes" id="UP001180081"/>
    </source>
</evidence>
<dbReference type="Proteomes" id="UP001180081">
    <property type="component" value="Unassembled WGS sequence"/>
</dbReference>
<accession>A0ABT8B257</accession>
<name>A0ABT8B257_9NEIS</name>
<protein>
    <submittedName>
        <fullName evidence="2">CAP domain-containing protein</fullName>
    </submittedName>
</protein>
<reference evidence="2" key="1">
    <citation type="journal article" date="2014" name="Int. J. Syst. Evol. Microbiol.">
        <title>Complete genome of a new Firmicutes species belonging to the dominant human colonic microbiota ('Ruminococcus bicirculans') reveals two chromosomes and a selective capacity to utilize plant glucans.</title>
        <authorList>
            <consortium name="NISC Comparative Sequencing Program"/>
            <person name="Wegmann U."/>
            <person name="Louis P."/>
            <person name="Goesmann A."/>
            <person name="Henrissat B."/>
            <person name="Duncan S.H."/>
            <person name="Flint H.J."/>
        </authorList>
    </citation>
    <scope>NUCLEOTIDE SEQUENCE</scope>
    <source>
        <strain evidence="2">CECT 7703</strain>
    </source>
</reference>
<keyword evidence="3" id="KW-1185">Reference proteome</keyword>
<evidence type="ECO:0000259" key="1">
    <source>
        <dbReference type="Pfam" id="PF00188"/>
    </source>
</evidence>
<feature type="domain" description="SCP" evidence="1">
    <location>
        <begin position="83"/>
        <end position="190"/>
    </location>
</feature>
<dbReference type="InterPro" id="IPR014044">
    <property type="entry name" value="CAP_dom"/>
</dbReference>
<gene>
    <name evidence="2" type="ORF">QWZ03_06160</name>
</gene>
<proteinExistence type="predicted"/>
<evidence type="ECO:0000313" key="2">
    <source>
        <dbReference type="EMBL" id="MDN3576347.1"/>
    </source>
</evidence>
<organism evidence="2 3">
    <name type="scientific">Chitinimonas viridis</name>
    <dbReference type="NCBI Taxonomy" id="664880"/>
    <lineage>
        <taxon>Bacteria</taxon>
        <taxon>Pseudomonadati</taxon>
        <taxon>Pseudomonadota</taxon>
        <taxon>Betaproteobacteria</taxon>
        <taxon>Neisseriales</taxon>
        <taxon>Chitinibacteraceae</taxon>
        <taxon>Chitinimonas</taxon>
    </lineage>
</organism>
<dbReference type="Pfam" id="PF00188">
    <property type="entry name" value="CAP"/>
    <property type="match status" value="1"/>
</dbReference>
<sequence length="574" mass="63212">MHLLSLLLSLPLVAAPQPEPDEPAAVVPAGMRAGWVVDTQQREAVRLFHRVRYRATPHSGFWQGSIDRCDAGETLPQHRQAALARINWFRAMAGVPADVEEDPAASHKTQAAALVMAANGRIAHAIDPGWRCHSDDAEEGARLSLLARGENGAGAVTAFMRDAGLQNQGVNHRRWLLYPQTRFIGLGDVPVAGQADAASGFTAYDGLYGSNRPAVRDGFVAWPPPGWVPYGVVFPRWSFALPGADFSEARIRMWRGDEEVAVATEPLEVEVGEPTLVWRAHALAHDAAWTDRDGQYRVRIDRVKLAGAWQEYAYQVKLFDPEAAHATLSEARVEGARRIPLAGGGFRVLPQPGATGAQWRALQVLTAGVEAGAEQGYGLFSYSGRNDYPVLDGKVVASGRQAYRLAHQGAGNETLTLSQAVMLGPAPRLRFMSRLGVAGRDEVALVEVLVDDRDDWETVYRQGSDGVPAHAEAQYRERLVDLSAYGLRRVQLRFRYQFDQGDFYTPDDSRVGWYIDDIQLGDAGLAQQITEPQRTLQGQFEFVPAARGRWFLQARPLVYQAAGDWGPLWQVHVE</sequence>
<comment type="caution">
    <text evidence="2">The sequence shown here is derived from an EMBL/GenBank/DDBJ whole genome shotgun (WGS) entry which is preliminary data.</text>
</comment>
<dbReference type="RefSeq" id="WP_290331914.1">
    <property type="nucleotide sequence ID" value="NZ_JAUFPU010000004.1"/>
</dbReference>
<dbReference type="EMBL" id="JAUFPU010000004">
    <property type="protein sequence ID" value="MDN3576347.1"/>
    <property type="molecule type" value="Genomic_DNA"/>
</dbReference>
<reference evidence="2" key="2">
    <citation type="submission" date="2023-06" db="EMBL/GenBank/DDBJ databases">
        <authorList>
            <person name="Lucena T."/>
            <person name="Sun Q."/>
        </authorList>
    </citation>
    <scope>NUCLEOTIDE SEQUENCE</scope>
    <source>
        <strain evidence="2">CECT 7703</strain>
    </source>
</reference>